<gene>
    <name evidence="8" type="ORF">Cvel_9957</name>
</gene>
<dbReference type="InterPro" id="IPR001650">
    <property type="entry name" value="Helicase_C-like"/>
</dbReference>
<evidence type="ECO:0000313" key="8">
    <source>
        <dbReference type="EMBL" id="CEM50362.1"/>
    </source>
</evidence>
<organism evidence="8">
    <name type="scientific">Chromera velia CCMP2878</name>
    <dbReference type="NCBI Taxonomy" id="1169474"/>
    <lineage>
        <taxon>Eukaryota</taxon>
        <taxon>Sar</taxon>
        <taxon>Alveolata</taxon>
        <taxon>Colpodellida</taxon>
        <taxon>Chromeraceae</taxon>
        <taxon>Chromera</taxon>
    </lineage>
</organism>
<dbReference type="Pfam" id="PF00270">
    <property type="entry name" value="DEAD"/>
    <property type="match status" value="1"/>
</dbReference>
<feature type="compositionally biased region" description="Basic and acidic residues" evidence="5">
    <location>
        <begin position="1164"/>
        <end position="1179"/>
    </location>
</feature>
<feature type="compositionally biased region" description="Acidic residues" evidence="5">
    <location>
        <begin position="361"/>
        <end position="371"/>
    </location>
</feature>
<feature type="compositionally biased region" description="Basic and acidic residues" evidence="5">
    <location>
        <begin position="1265"/>
        <end position="1274"/>
    </location>
</feature>
<feature type="compositionally biased region" description="Basic and acidic residues" evidence="5">
    <location>
        <begin position="990"/>
        <end position="1006"/>
    </location>
</feature>
<dbReference type="PROSITE" id="PS51192">
    <property type="entry name" value="HELICASE_ATP_BIND_1"/>
    <property type="match status" value="1"/>
</dbReference>
<dbReference type="GO" id="GO:0003676">
    <property type="term" value="F:nucleic acid binding"/>
    <property type="evidence" value="ECO:0007669"/>
    <property type="project" value="InterPro"/>
</dbReference>
<dbReference type="CDD" id="cd18787">
    <property type="entry name" value="SF2_C_DEAD"/>
    <property type="match status" value="1"/>
</dbReference>
<feature type="compositionally biased region" description="Acidic residues" evidence="5">
    <location>
        <begin position="748"/>
        <end position="764"/>
    </location>
</feature>
<dbReference type="GO" id="GO:0016787">
    <property type="term" value="F:hydrolase activity"/>
    <property type="evidence" value="ECO:0007669"/>
    <property type="project" value="UniProtKB-KW"/>
</dbReference>
<evidence type="ECO:0000259" key="7">
    <source>
        <dbReference type="PROSITE" id="PS51194"/>
    </source>
</evidence>
<dbReference type="VEuPathDB" id="CryptoDB:Cvel_9957"/>
<dbReference type="InterPro" id="IPR014001">
    <property type="entry name" value="Helicase_ATP-bd"/>
</dbReference>
<evidence type="ECO:0000256" key="5">
    <source>
        <dbReference type="SAM" id="MobiDB-lite"/>
    </source>
</evidence>
<dbReference type="SMART" id="SM00487">
    <property type="entry name" value="DEXDc"/>
    <property type="match status" value="1"/>
</dbReference>
<feature type="compositionally biased region" description="Basic and acidic residues" evidence="5">
    <location>
        <begin position="929"/>
        <end position="947"/>
    </location>
</feature>
<keyword evidence="1" id="KW-0547">Nucleotide-binding</keyword>
<name>A0A0G4I0H3_9ALVE</name>
<keyword evidence="4" id="KW-0067">ATP-binding</keyword>
<feature type="region of interest" description="Disordered" evidence="5">
    <location>
        <begin position="398"/>
        <end position="422"/>
    </location>
</feature>
<dbReference type="SMART" id="SM00490">
    <property type="entry name" value="HELICc"/>
    <property type="match status" value="1"/>
</dbReference>
<keyword evidence="3" id="KW-0347">Helicase</keyword>
<feature type="region of interest" description="Disordered" evidence="5">
    <location>
        <begin position="1134"/>
        <end position="1185"/>
    </location>
</feature>
<reference evidence="8" key="1">
    <citation type="submission" date="2014-11" db="EMBL/GenBank/DDBJ databases">
        <authorList>
            <person name="Otto D Thomas"/>
            <person name="Naeem Raeece"/>
        </authorList>
    </citation>
    <scope>NUCLEOTIDE SEQUENCE</scope>
</reference>
<dbReference type="GO" id="GO:0003724">
    <property type="term" value="F:RNA helicase activity"/>
    <property type="evidence" value="ECO:0007669"/>
    <property type="project" value="TreeGrafter"/>
</dbReference>
<feature type="domain" description="Helicase C-terminal" evidence="7">
    <location>
        <begin position="416"/>
        <end position="567"/>
    </location>
</feature>
<dbReference type="PROSITE" id="PS51194">
    <property type="entry name" value="HELICASE_CTER"/>
    <property type="match status" value="1"/>
</dbReference>
<feature type="region of interest" description="Disordered" evidence="5">
    <location>
        <begin position="927"/>
        <end position="958"/>
    </location>
</feature>
<dbReference type="GO" id="GO:0005524">
    <property type="term" value="F:ATP binding"/>
    <property type="evidence" value="ECO:0007669"/>
    <property type="project" value="UniProtKB-KW"/>
</dbReference>
<feature type="region of interest" description="Disordered" evidence="5">
    <location>
        <begin position="748"/>
        <end position="822"/>
    </location>
</feature>
<dbReference type="EMBL" id="CDMZ01004644">
    <property type="protein sequence ID" value="CEM50362.1"/>
    <property type="molecule type" value="Genomic_DNA"/>
</dbReference>
<dbReference type="PANTHER" id="PTHR47959:SF1">
    <property type="entry name" value="ATP-DEPENDENT RNA HELICASE DBPA"/>
    <property type="match status" value="1"/>
</dbReference>
<sequence length="1305" mass="145610">MKPWTNFLETARRFEWVCLSLPACLPEVPANETPVEACRQGILPRFLRGCPFPSFFMCWRDKRRKTVTFFFLLCSLQAAGISPEVSAAACKGLGLLEAVSTRVQALAVPRILEGRDVVMGAETGSGKTLAYLLPIFEKVLAEKREREREQVHPEEGEEDEETHIRGTRRVSVLEGPEEAKEKRDRIHPKHVILVPNRELAAQTEHWARLIASELPVDVSVRTFWGHFTVWPFSKSQPAPDVLICTPIFLTRSAETLLPAAVNLDSILTVLKRVKKQQRPVDRQPEGDRKLLSGDSSSPQRKFSAQLVISAATLPSQGKKSVAAWIERTIPSAARVCLRDMHREHPRVQTKFVNISAKLNDDENEEGRDEGDIERQTLKEQERRKLALLLQGIREAGMGGETAVRRERKGRGRGQGGEEEEVEEEGQAIVFCQTAERAQQLRAFLKNSGVAAEEYHALLDQGERSAALQKLRSGDARVLVATDLASRGLDVPSVKTVWQFDMAENVVQHLHRIGRASRGGRVGNAVCFYDNSRADLVSLLLQAEAGGEGEQAGDGLSEDTNGFDQRASFEAAFSRRRGLTKKLRRLREEGVEHPSLDLVLHPERVRASVRSSGSGRQQGGEVEREREKTLKAEAERLEGLDDNSPPCRGETGQGEIRLEASEGEVESEGSGGGDLNDDTHVSFEDMGAIASLVEENSSSQENTDEKLALEGFMNDMEKNGEGQDEDDGENLDLDLEGLINELERHEMILQEEEEAVDADEKEEEQDQKLSHETAEPFSLTSLTGEDEEERKSEAEAFVQHLKAEAERKQREEKEAEAAEISEWAAKKVERLQKKIAKKEQKKAAASNLSGGEFSEDPHRAELRARLTATREEVKRTSPWVRLFGGEEAESIDEWHTGSMRRRLLTGEGLPELDPEWRRDLIVEDYGDAWPHPEDFEGGNAKEKERFKGGGELGDGQEGMENVFSDLEGEEEEGSIQESAEKIEEQIRVAWREKEEQSKRQKRAKVEGEMNLGSSSLEEKEMEGELKDEGKEIQTSVASKKEEEEKEEGSMEESQQAFPVPLSRARQTLSVASFDERGEEGGIENGEEFGDRTGGYVLEEEEDEEVTGLSDVPKELHSAEAAGFLEYFDQRNFYTPRKAAPSSAPFNQRRGRGALRRGFVHNPVKQRTDRMVERQQRREGGDLDESEFAHKLRPVSSVELNSVRYDGVRFVRGGEGAAASSVFSRSEGKRREASSSCGGEEDARPYFGSLAKRQAQQQKRKTNFVKGRNEGADRNGKGGGAGRKMKGGQRGGRTKGGTARGNSGRRR</sequence>
<evidence type="ECO:0000256" key="1">
    <source>
        <dbReference type="ARBA" id="ARBA00022741"/>
    </source>
</evidence>
<feature type="compositionally biased region" description="Gly residues" evidence="5">
    <location>
        <begin position="1275"/>
        <end position="1297"/>
    </location>
</feature>
<dbReference type="InterPro" id="IPR027417">
    <property type="entry name" value="P-loop_NTPase"/>
</dbReference>
<evidence type="ECO:0000256" key="3">
    <source>
        <dbReference type="ARBA" id="ARBA00022806"/>
    </source>
</evidence>
<feature type="compositionally biased region" description="Basic residues" evidence="5">
    <location>
        <begin position="1147"/>
        <end position="1157"/>
    </location>
</feature>
<dbReference type="InterPro" id="IPR011545">
    <property type="entry name" value="DEAD/DEAH_box_helicase_dom"/>
</dbReference>
<feature type="compositionally biased region" description="Basic and acidic residues" evidence="5">
    <location>
        <begin position="800"/>
        <end position="815"/>
    </location>
</feature>
<keyword evidence="2" id="KW-0378">Hydrolase</keyword>
<dbReference type="Pfam" id="PF00271">
    <property type="entry name" value="Helicase_C"/>
    <property type="match status" value="1"/>
</dbReference>
<dbReference type="PANTHER" id="PTHR47959">
    <property type="entry name" value="ATP-DEPENDENT RNA HELICASE RHLE-RELATED"/>
    <property type="match status" value="1"/>
</dbReference>
<dbReference type="InterPro" id="IPR050079">
    <property type="entry name" value="DEAD_box_RNA_helicase"/>
</dbReference>
<feature type="compositionally biased region" description="Basic and acidic residues" evidence="5">
    <location>
        <begin position="278"/>
        <end position="291"/>
    </location>
</feature>
<feature type="region of interest" description="Disordered" evidence="5">
    <location>
        <begin position="1214"/>
        <end position="1305"/>
    </location>
</feature>
<feature type="region of interest" description="Disordered" evidence="5">
    <location>
        <begin position="990"/>
        <end position="1089"/>
    </location>
</feature>
<evidence type="ECO:0000256" key="2">
    <source>
        <dbReference type="ARBA" id="ARBA00022801"/>
    </source>
</evidence>
<feature type="region of interest" description="Disordered" evidence="5">
    <location>
        <begin position="602"/>
        <end position="679"/>
    </location>
</feature>
<feature type="region of interest" description="Disordered" evidence="5">
    <location>
        <begin position="835"/>
        <end position="856"/>
    </location>
</feature>
<feature type="compositionally biased region" description="Basic and acidic residues" evidence="5">
    <location>
        <begin position="1015"/>
        <end position="1030"/>
    </location>
</feature>
<feature type="domain" description="Helicase ATP-binding" evidence="6">
    <location>
        <begin position="108"/>
        <end position="331"/>
    </location>
</feature>
<protein>
    <recommendedName>
        <fullName evidence="9">ATP-dependent RNA helicase</fullName>
    </recommendedName>
</protein>
<feature type="region of interest" description="Disordered" evidence="5">
    <location>
        <begin position="358"/>
        <end position="377"/>
    </location>
</feature>
<feature type="compositionally biased region" description="Basic and acidic residues" evidence="5">
    <location>
        <begin position="620"/>
        <end position="638"/>
    </location>
</feature>
<evidence type="ECO:0000256" key="4">
    <source>
        <dbReference type="ARBA" id="ARBA00022840"/>
    </source>
</evidence>
<evidence type="ECO:0000259" key="6">
    <source>
        <dbReference type="PROSITE" id="PS51192"/>
    </source>
</evidence>
<proteinExistence type="predicted"/>
<dbReference type="SUPFAM" id="SSF52540">
    <property type="entry name" value="P-loop containing nucleoside triphosphate hydrolases"/>
    <property type="match status" value="1"/>
</dbReference>
<dbReference type="Gene3D" id="3.40.50.300">
    <property type="entry name" value="P-loop containing nucleotide triphosphate hydrolases"/>
    <property type="match status" value="2"/>
</dbReference>
<dbReference type="GO" id="GO:0005829">
    <property type="term" value="C:cytosol"/>
    <property type="evidence" value="ECO:0007669"/>
    <property type="project" value="TreeGrafter"/>
</dbReference>
<evidence type="ECO:0008006" key="9">
    <source>
        <dbReference type="Google" id="ProtNLM"/>
    </source>
</evidence>
<feature type="region of interest" description="Disordered" evidence="5">
    <location>
        <begin position="146"/>
        <end position="181"/>
    </location>
</feature>
<accession>A0A0G4I0H3</accession>
<feature type="region of interest" description="Disordered" evidence="5">
    <location>
        <begin position="276"/>
        <end position="298"/>
    </location>
</feature>